<dbReference type="Proteomes" id="UP001142489">
    <property type="component" value="Unassembled WGS sequence"/>
</dbReference>
<dbReference type="PROSITE" id="PS50222">
    <property type="entry name" value="EF_HAND_2"/>
    <property type="match status" value="1"/>
</dbReference>
<name>A0A9Q1B8X0_9SAUR</name>
<gene>
    <name evidence="7" type="ORF">JRQ81_001264</name>
</gene>
<keyword evidence="2" id="KW-0963">Cytoplasm</keyword>
<dbReference type="EMBL" id="JAPFRF010000001">
    <property type="protein sequence ID" value="KAJ7345314.1"/>
    <property type="molecule type" value="Genomic_DNA"/>
</dbReference>
<dbReference type="SUPFAM" id="SSF47473">
    <property type="entry name" value="EF-hand"/>
    <property type="match status" value="1"/>
</dbReference>
<dbReference type="InterPro" id="IPR002048">
    <property type="entry name" value="EF_hand_dom"/>
</dbReference>
<evidence type="ECO:0000256" key="3">
    <source>
        <dbReference type="ARBA" id="ARBA00022553"/>
    </source>
</evidence>
<dbReference type="GO" id="GO:0097431">
    <property type="term" value="C:mitotic spindle pole"/>
    <property type="evidence" value="ECO:0007669"/>
    <property type="project" value="TreeGrafter"/>
</dbReference>
<evidence type="ECO:0000313" key="8">
    <source>
        <dbReference type="Proteomes" id="UP001142489"/>
    </source>
</evidence>
<evidence type="ECO:0000256" key="2">
    <source>
        <dbReference type="ARBA" id="ARBA00022490"/>
    </source>
</evidence>
<comment type="subcellular location">
    <subcellularLocation>
        <location evidence="1">Cytoplasm</location>
        <location evidence="1">Cytoskeleton</location>
        <location evidence="1">Microtubule organizing center</location>
        <location evidence="1">Centrosome</location>
    </subcellularLocation>
</comment>
<proteinExistence type="predicted"/>
<dbReference type="GO" id="GO:0034454">
    <property type="term" value="P:microtubule anchoring at centrosome"/>
    <property type="evidence" value="ECO:0007669"/>
    <property type="project" value="TreeGrafter"/>
</dbReference>
<evidence type="ECO:0000256" key="1">
    <source>
        <dbReference type="ARBA" id="ARBA00004300"/>
    </source>
</evidence>
<organism evidence="7 8">
    <name type="scientific">Phrynocephalus forsythii</name>
    <dbReference type="NCBI Taxonomy" id="171643"/>
    <lineage>
        <taxon>Eukaryota</taxon>
        <taxon>Metazoa</taxon>
        <taxon>Chordata</taxon>
        <taxon>Craniata</taxon>
        <taxon>Vertebrata</taxon>
        <taxon>Euteleostomi</taxon>
        <taxon>Lepidosauria</taxon>
        <taxon>Squamata</taxon>
        <taxon>Bifurcata</taxon>
        <taxon>Unidentata</taxon>
        <taxon>Episquamata</taxon>
        <taxon>Toxicofera</taxon>
        <taxon>Iguania</taxon>
        <taxon>Acrodonta</taxon>
        <taxon>Agamidae</taxon>
        <taxon>Agaminae</taxon>
        <taxon>Phrynocephalus</taxon>
    </lineage>
</organism>
<evidence type="ECO:0000256" key="5">
    <source>
        <dbReference type="SAM" id="MobiDB-lite"/>
    </source>
</evidence>
<dbReference type="AlphaFoldDB" id="A0A9Q1B8X0"/>
<dbReference type="OrthoDB" id="5799458at2759"/>
<accession>A0A9Q1B8X0</accession>
<feature type="region of interest" description="Disordered" evidence="5">
    <location>
        <begin position="151"/>
        <end position="174"/>
    </location>
</feature>
<dbReference type="GO" id="GO:0005509">
    <property type="term" value="F:calcium ion binding"/>
    <property type="evidence" value="ECO:0007669"/>
    <property type="project" value="InterPro"/>
</dbReference>
<feature type="domain" description="EF-hand" evidence="6">
    <location>
        <begin position="76"/>
        <end position="111"/>
    </location>
</feature>
<evidence type="ECO:0000256" key="4">
    <source>
        <dbReference type="ARBA" id="ARBA00023212"/>
    </source>
</evidence>
<evidence type="ECO:0000259" key="6">
    <source>
        <dbReference type="PROSITE" id="PS50222"/>
    </source>
</evidence>
<keyword evidence="8" id="KW-1185">Reference proteome</keyword>
<dbReference type="GO" id="GO:0097539">
    <property type="term" value="C:ciliary transition fiber"/>
    <property type="evidence" value="ECO:0007669"/>
    <property type="project" value="TreeGrafter"/>
</dbReference>
<dbReference type="PANTHER" id="PTHR18905">
    <property type="entry name" value="NINEIN"/>
    <property type="match status" value="1"/>
</dbReference>
<dbReference type="GO" id="GO:0005814">
    <property type="term" value="C:centriole"/>
    <property type="evidence" value="ECO:0007669"/>
    <property type="project" value="TreeGrafter"/>
</dbReference>
<dbReference type="PANTHER" id="PTHR18905:SF11">
    <property type="entry name" value="NINEIN"/>
    <property type="match status" value="1"/>
</dbReference>
<comment type="caution">
    <text evidence="7">The sequence shown here is derived from an EMBL/GenBank/DDBJ whole genome shotgun (WGS) entry which is preliminary data.</text>
</comment>
<feature type="non-terminal residue" evidence="7">
    <location>
        <position position="291"/>
    </location>
</feature>
<dbReference type="GO" id="GO:0051642">
    <property type="term" value="P:centrosome localization"/>
    <property type="evidence" value="ECO:0007669"/>
    <property type="project" value="TreeGrafter"/>
</dbReference>
<evidence type="ECO:0000313" key="7">
    <source>
        <dbReference type="EMBL" id="KAJ7345314.1"/>
    </source>
</evidence>
<protein>
    <recommendedName>
        <fullName evidence="6">EF-hand domain-containing protein</fullName>
    </recommendedName>
</protein>
<feature type="compositionally biased region" description="Polar residues" evidence="5">
    <location>
        <begin position="151"/>
        <end position="162"/>
    </location>
</feature>
<keyword evidence="3" id="KW-0597">Phosphoprotein</keyword>
<dbReference type="GO" id="GO:0090222">
    <property type="term" value="P:centrosome-templated microtubule nucleation"/>
    <property type="evidence" value="ECO:0007669"/>
    <property type="project" value="TreeGrafter"/>
</dbReference>
<reference evidence="7" key="1">
    <citation type="journal article" date="2023" name="DNA Res.">
        <title>Chromosome-level genome assembly of Phrynocephalus forsythii using third-generation DNA sequencing and Hi-C analysis.</title>
        <authorList>
            <person name="Qi Y."/>
            <person name="Zhao W."/>
            <person name="Zhao Y."/>
            <person name="Niu C."/>
            <person name="Cao S."/>
            <person name="Zhang Y."/>
        </authorList>
    </citation>
    <scope>NUCLEOTIDE SEQUENCE</scope>
    <source>
        <tissue evidence="7">Muscle</tissue>
    </source>
</reference>
<keyword evidence="4" id="KW-0206">Cytoskeleton</keyword>
<dbReference type="GO" id="GO:0000242">
    <property type="term" value="C:pericentriolar material"/>
    <property type="evidence" value="ECO:0007669"/>
    <property type="project" value="TreeGrafter"/>
</dbReference>
<dbReference type="InterPro" id="IPR011992">
    <property type="entry name" value="EF-hand-dom_pair"/>
</dbReference>
<sequence length="291" mass="31935">MLRGTAPCLWAGGQLGEGSGRGSPPAGRFLPGLRLLRSLAAPGSGGSGRRDGPVRVLRPGRVGAVGDGMDEAEQDQYEAHLKELFDSFDVTGAGSLGQEELTELCHVLHLEEVAPGALQQTLAQDSLPSRVHFDQFRDALILILSSTLTNEDSFQQPDSSPEAQPKYIKGGKRYGRRSMPEFQTSVEEFAEVTVIEPLNEEAQPSCLPGDDGCDERWRSQDSEEYEAEGQLRFWNPDDLNAPPNISPTQDWIEEKLQEVCESLGISRDGHLSRKKLVSICEQYGLQNIDTQ</sequence>